<dbReference type="EMBL" id="CP074694">
    <property type="protein sequence ID" value="QVL34677.1"/>
    <property type="molecule type" value="Genomic_DNA"/>
</dbReference>
<name>A0A8E6BA37_9BACT</name>
<dbReference type="InterPro" id="IPR016181">
    <property type="entry name" value="Acyl_CoA_acyltransferase"/>
</dbReference>
<protein>
    <submittedName>
        <fullName evidence="4">N-acetyltransferase</fullName>
    </submittedName>
</protein>
<evidence type="ECO:0000313" key="5">
    <source>
        <dbReference type="Proteomes" id="UP000676194"/>
    </source>
</evidence>
<keyword evidence="2" id="KW-0012">Acyltransferase</keyword>
<gene>
    <name evidence="4" type="ORF">KIH39_12440</name>
</gene>
<dbReference type="CDD" id="cd04301">
    <property type="entry name" value="NAT_SF"/>
    <property type="match status" value="1"/>
</dbReference>
<organism evidence="4 5">
    <name type="scientific">Telmatocola sphagniphila</name>
    <dbReference type="NCBI Taxonomy" id="1123043"/>
    <lineage>
        <taxon>Bacteria</taxon>
        <taxon>Pseudomonadati</taxon>
        <taxon>Planctomycetota</taxon>
        <taxon>Planctomycetia</taxon>
        <taxon>Gemmatales</taxon>
        <taxon>Gemmataceae</taxon>
    </lineage>
</organism>
<dbReference type="PANTHER" id="PTHR43072:SF23">
    <property type="entry name" value="UPF0039 PROTEIN C11D3.02C"/>
    <property type="match status" value="1"/>
</dbReference>
<sequence>MDETNIHLRDAVEADLQAIVDIYNQSIPGGWSTADTKPVTVEERLEWFRKFDPARRPIWVAEIDGQIAAWIGLVSFYAGRPAYDATAEVSLYIATAFHKRGLGRYLKKKMIEHCPRLGVTTLLSMYFDHNEGTKRINDSLGFEVVGHLKEIAIVQGQKRGLVIGALRIAAVS</sequence>
<dbReference type="Pfam" id="PF00583">
    <property type="entry name" value="Acetyltransf_1"/>
    <property type="match status" value="1"/>
</dbReference>
<evidence type="ECO:0000259" key="3">
    <source>
        <dbReference type="PROSITE" id="PS51186"/>
    </source>
</evidence>
<dbReference type="PANTHER" id="PTHR43072">
    <property type="entry name" value="N-ACETYLTRANSFERASE"/>
    <property type="match status" value="1"/>
</dbReference>
<keyword evidence="1" id="KW-0808">Transferase</keyword>
<dbReference type="PROSITE" id="PS51186">
    <property type="entry name" value="GNAT"/>
    <property type="match status" value="1"/>
</dbReference>
<evidence type="ECO:0000313" key="4">
    <source>
        <dbReference type="EMBL" id="QVL34677.1"/>
    </source>
</evidence>
<keyword evidence="5" id="KW-1185">Reference proteome</keyword>
<dbReference type="AlphaFoldDB" id="A0A8E6BA37"/>
<dbReference type="InterPro" id="IPR000182">
    <property type="entry name" value="GNAT_dom"/>
</dbReference>
<accession>A0A8E6BA37</accession>
<dbReference type="SUPFAM" id="SSF55729">
    <property type="entry name" value="Acyl-CoA N-acyltransferases (Nat)"/>
    <property type="match status" value="1"/>
</dbReference>
<dbReference type="KEGG" id="tsph:KIH39_12440"/>
<evidence type="ECO:0000256" key="1">
    <source>
        <dbReference type="ARBA" id="ARBA00022679"/>
    </source>
</evidence>
<proteinExistence type="predicted"/>
<dbReference type="GO" id="GO:0016747">
    <property type="term" value="F:acyltransferase activity, transferring groups other than amino-acyl groups"/>
    <property type="evidence" value="ECO:0007669"/>
    <property type="project" value="InterPro"/>
</dbReference>
<reference evidence="4" key="1">
    <citation type="submission" date="2021-05" db="EMBL/GenBank/DDBJ databases">
        <title>Complete genome sequence of the cellulolytic planctomycete Telmatocola sphagniphila SP2T and characterization of the first cellulase from planctomycetes.</title>
        <authorList>
            <person name="Rakitin A.L."/>
            <person name="Beletsky A.V."/>
            <person name="Naumoff D.G."/>
            <person name="Kulichevskaya I.S."/>
            <person name="Mardanov A.V."/>
            <person name="Ravin N.V."/>
            <person name="Dedysh S.N."/>
        </authorList>
    </citation>
    <scope>NUCLEOTIDE SEQUENCE</scope>
    <source>
        <strain evidence="4">SP2T</strain>
    </source>
</reference>
<dbReference type="Proteomes" id="UP000676194">
    <property type="component" value="Chromosome"/>
</dbReference>
<dbReference type="Gene3D" id="3.40.630.30">
    <property type="match status" value="1"/>
</dbReference>
<feature type="domain" description="N-acetyltransferase" evidence="3">
    <location>
        <begin position="6"/>
        <end position="168"/>
    </location>
</feature>
<dbReference type="RefSeq" id="WP_213499895.1">
    <property type="nucleotide sequence ID" value="NZ_CP074694.1"/>
</dbReference>
<evidence type="ECO:0000256" key="2">
    <source>
        <dbReference type="ARBA" id="ARBA00023315"/>
    </source>
</evidence>